<accession>Q95WA1</accession>
<evidence type="ECO:0000256" key="6">
    <source>
        <dbReference type="ARBA" id="ARBA00022917"/>
    </source>
</evidence>
<evidence type="ECO:0000259" key="13">
    <source>
        <dbReference type="Pfam" id="PF04557"/>
    </source>
</evidence>
<dbReference type="InterPro" id="IPR020056">
    <property type="entry name" value="Rbsml_bL25/Gln-tRNA_synth_N"/>
</dbReference>
<evidence type="ECO:0000256" key="2">
    <source>
        <dbReference type="ARBA" id="ARBA00012836"/>
    </source>
</evidence>
<dbReference type="InterPro" id="IPR020059">
    <property type="entry name" value="Glu/Gln-tRNA-synth_Ib_codon-bd"/>
</dbReference>
<dbReference type="InterPro" id="IPR050132">
    <property type="entry name" value="Gln/Glu-tRNA_Ligase"/>
</dbReference>
<keyword evidence="4 10" id="KW-0547">Nucleotide-binding</keyword>
<dbReference type="InterPro" id="IPR014729">
    <property type="entry name" value="Rossmann-like_a/b/a_fold"/>
</dbReference>
<dbReference type="PANTHER" id="PTHR43097:SF4">
    <property type="entry name" value="GLUTAMINE--TRNA LIGASE"/>
    <property type="match status" value="1"/>
</dbReference>
<dbReference type="GO" id="GO:0005524">
    <property type="term" value="F:ATP binding"/>
    <property type="evidence" value="ECO:0007669"/>
    <property type="project" value="UniProtKB-KW"/>
</dbReference>
<comment type="catalytic activity">
    <reaction evidence="9">
        <text>tRNA(Gln) + L-glutamine + ATP = L-glutaminyl-tRNA(Gln) + AMP + diphosphate</text>
        <dbReference type="Rhea" id="RHEA:20121"/>
        <dbReference type="Rhea" id="RHEA-COMP:9662"/>
        <dbReference type="Rhea" id="RHEA-COMP:9681"/>
        <dbReference type="ChEBI" id="CHEBI:30616"/>
        <dbReference type="ChEBI" id="CHEBI:33019"/>
        <dbReference type="ChEBI" id="CHEBI:58359"/>
        <dbReference type="ChEBI" id="CHEBI:78442"/>
        <dbReference type="ChEBI" id="CHEBI:78521"/>
        <dbReference type="ChEBI" id="CHEBI:456215"/>
        <dbReference type="EC" id="6.1.1.18"/>
    </reaction>
</comment>
<protein>
    <recommendedName>
        <fullName evidence="2">glutamine--tRNA ligase</fullName>
        <ecNumber evidence="2">6.1.1.18</ecNumber>
    </recommendedName>
    <alternativeName>
        <fullName evidence="8">Glutaminyl-tRNA synthetase</fullName>
    </alternativeName>
</protein>
<dbReference type="Pfam" id="PF03950">
    <property type="entry name" value="tRNA-synt_1c_C"/>
    <property type="match status" value="1"/>
</dbReference>
<dbReference type="FunFam" id="2.40.240.10:FF:000007">
    <property type="entry name" value="Glutamine--tRNA ligase"/>
    <property type="match status" value="1"/>
</dbReference>
<name>Q95WA1_SCHMA</name>
<evidence type="ECO:0000313" key="15">
    <source>
        <dbReference type="EMBL" id="AAK97376.1"/>
    </source>
</evidence>
<evidence type="ECO:0000256" key="1">
    <source>
        <dbReference type="ARBA" id="ARBA00005594"/>
    </source>
</evidence>
<dbReference type="AlphaFoldDB" id="Q95WA1"/>
<comment type="similarity">
    <text evidence="1 10">Belongs to the class-I aminoacyl-tRNA synthetase family.</text>
</comment>
<feature type="domain" description="tRNA synthetases class I (E and Q) anti-codon binding" evidence="14">
    <location>
        <begin position="435"/>
        <end position="507"/>
    </location>
</feature>
<dbReference type="EC" id="6.1.1.18" evidence="2"/>
<dbReference type="Pfam" id="PF04557">
    <property type="entry name" value="tRNA_synt_1c_R2"/>
    <property type="match status" value="1"/>
</dbReference>
<dbReference type="InterPro" id="IPR049437">
    <property type="entry name" value="tRNA-synt_1c_C2"/>
</dbReference>
<proteinExistence type="evidence at transcript level"/>
<feature type="domain" description="Glutaminyl-tRNA synthetase class Ib non-specific RNA-binding" evidence="13">
    <location>
        <begin position="9"/>
        <end position="39"/>
    </location>
</feature>
<feature type="domain" description="Glutamyl/glutaminyl-tRNA synthetase class Ib catalytic" evidence="11">
    <location>
        <begin position="49"/>
        <end position="218"/>
    </location>
</feature>
<dbReference type="InterPro" id="IPR007638">
    <property type="entry name" value="Gln-tRNA-synth_Ib_RNA-bd_2"/>
</dbReference>
<evidence type="ECO:0000259" key="12">
    <source>
        <dbReference type="Pfam" id="PF03950"/>
    </source>
</evidence>
<feature type="domain" description="Glutamyl/glutaminyl-tRNA synthetase class Ib anti-codon binding" evidence="12">
    <location>
        <begin position="319"/>
        <end position="421"/>
    </location>
</feature>
<organism evidence="15">
    <name type="scientific">Schistosoma mansoni</name>
    <name type="common">Blood fluke</name>
    <dbReference type="NCBI Taxonomy" id="6183"/>
    <lineage>
        <taxon>Eukaryota</taxon>
        <taxon>Metazoa</taxon>
        <taxon>Spiralia</taxon>
        <taxon>Lophotrochozoa</taxon>
        <taxon>Platyhelminthes</taxon>
        <taxon>Trematoda</taxon>
        <taxon>Digenea</taxon>
        <taxon>Strigeidida</taxon>
        <taxon>Schistosomatoidea</taxon>
        <taxon>Schistosomatidae</taxon>
        <taxon>Schistosoma</taxon>
    </lineage>
</organism>
<dbReference type="SUPFAM" id="SSF52374">
    <property type="entry name" value="Nucleotidylyl transferase"/>
    <property type="match status" value="1"/>
</dbReference>
<dbReference type="PROSITE" id="PS00178">
    <property type="entry name" value="AA_TRNA_LIGASE_I"/>
    <property type="match status" value="1"/>
</dbReference>
<dbReference type="SUPFAM" id="SSF50715">
    <property type="entry name" value="Ribosomal protein L25-like"/>
    <property type="match status" value="1"/>
</dbReference>
<dbReference type="InterPro" id="IPR011035">
    <property type="entry name" value="Ribosomal_bL25/Gln-tRNA_synth"/>
</dbReference>
<dbReference type="Pfam" id="PF00749">
    <property type="entry name" value="tRNA-synt_1c"/>
    <property type="match status" value="1"/>
</dbReference>
<sequence>MVVNGDSDVVGEAAKFHKPGENYNSPGYVVTKDTMRLLKEHMKQTDGIVVTRFPPEPNGILHIGHAKAINFNFGYAKKHGGITYLRYDDTNPEKEEAEFFEAIEDMVRWLGFTPHKITYASDNFQQLYEWAIELIKLKLAYVCHQAVEEIRGFNPPPSPWRDRPIEESLRLFEDMKNGKIDEGMATLRMKVTLGDGKVDPVAYRIKMTPHHRTGTEWRPAYYWLCNSLNIYCPVQWEYGRLNLYYSVVSKRKILKLIEAGIVNDWDDPRLVTLTALRRRGFPPQAINMFCERIGVTMAQTILDPSALDACVRDYLNDHAPRVMAVLEPIIVTITNWCELYGNKSSVELTVADFPAIPDSKTHSVLLQQELYIESSDFQEVAEKGYRRLTPNQPVGLRYAGLVIEFFDLKKDSNGKISHLFVKAQKVEDSTKPKAFIHWVSNPLHFEARLYDRLFTVKEPENEKNGFLSVINKNSLVVIPDALIEQSVKNAEVYTAYQFERIGFFSVDPDTNSKHMVFNRTVALKADPGKTI</sequence>
<evidence type="ECO:0000256" key="10">
    <source>
        <dbReference type="RuleBase" id="RU363037"/>
    </source>
</evidence>
<keyword evidence="7 10" id="KW-0030">Aminoacyl-tRNA synthetase</keyword>
<evidence type="ECO:0000259" key="14">
    <source>
        <dbReference type="Pfam" id="PF20974"/>
    </source>
</evidence>
<keyword evidence="5 10" id="KW-0067">ATP-binding</keyword>
<dbReference type="EMBL" id="AF358445">
    <property type="protein sequence ID" value="AAK97376.1"/>
    <property type="molecule type" value="mRNA"/>
</dbReference>
<dbReference type="GO" id="GO:0005829">
    <property type="term" value="C:cytosol"/>
    <property type="evidence" value="ECO:0007669"/>
    <property type="project" value="TreeGrafter"/>
</dbReference>
<dbReference type="GO" id="GO:0017101">
    <property type="term" value="C:aminoacyl-tRNA synthetase multienzyme complex"/>
    <property type="evidence" value="ECO:0007669"/>
    <property type="project" value="UniProtKB-ARBA"/>
</dbReference>
<evidence type="ECO:0000256" key="5">
    <source>
        <dbReference type="ARBA" id="ARBA00022840"/>
    </source>
</evidence>
<dbReference type="GO" id="GO:0006425">
    <property type="term" value="P:glutaminyl-tRNA aminoacylation"/>
    <property type="evidence" value="ECO:0007669"/>
    <property type="project" value="InterPro"/>
</dbReference>
<dbReference type="GO" id="GO:0004819">
    <property type="term" value="F:glutamine-tRNA ligase activity"/>
    <property type="evidence" value="ECO:0007669"/>
    <property type="project" value="UniProtKB-EC"/>
</dbReference>
<evidence type="ECO:0000259" key="11">
    <source>
        <dbReference type="Pfam" id="PF00749"/>
    </source>
</evidence>
<dbReference type="PANTHER" id="PTHR43097">
    <property type="entry name" value="GLUTAMINE-TRNA LIGASE"/>
    <property type="match status" value="1"/>
</dbReference>
<dbReference type="InterPro" id="IPR000924">
    <property type="entry name" value="Glu/Gln-tRNA-synth"/>
</dbReference>
<dbReference type="Gene3D" id="3.40.50.620">
    <property type="entry name" value="HUPs"/>
    <property type="match status" value="2"/>
</dbReference>
<evidence type="ECO:0000256" key="7">
    <source>
        <dbReference type="ARBA" id="ARBA00023146"/>
    </source>
</evidence>
<evidence type="ECO:0000256" key="4">
    <source>
        <dbReference type="ARBA" id="ARBA00022741"/>
    </source>
</evidence>
<keyword evidence="6 10" id="KW-0648">Protein biosynthesis</keyword>
<dbReference type="InterPro" id="IPR001412">
    <property type="entry name" value="aa-tRNA-synth_I_CS"/>
</dbReference>
<evidence type="ECO:0000256" key="8">
    <source>
        <dbReference type="ARBA" id="ARBA00030466"/>
    </source>
</evidence>
<dbReference type="Gene3D" id="2.40.240.10">
    <property type="entry name" value="Ribosomal Protein L25, Chain P"/>
    <property type="match status" value="2"/>
</dbReference>
<dbReference type="InterPro" id="IPR020058">
    <property type="entry name" value="Glu/Gln-tRNA-synth_Ib_cat-dom"/>
</dbReference>
<dbReference type="Pfam" id="PF20974">
    <property type="entry name" value="tRNA-synt_1c_C2"/>
    <property type="match status" value="1"/>
</dbReference>
<reference evidence="15" key="1">
    <citation type="journal article" date="2003" name="Parasitol. Res.">
        <title>Gene expression changes in Schistosoma mansoni sporocysts induced by Biomphalaria glabrata embryonic cells.</title>
        <authorList>
            <person name="Coppin J.F."/>
            <person name="Lefebvre C."/>
            <person name="Caby S."/>
            <person name="Cocquerelle C."/>
            <person name="Vicogne J."/>
            <person name="Coustau C."/>
            <person name="Dissous C."/>
        </authorList>
    </citation>
    <scope>NUCLEOTIDE SEQUENCE</scope>
</reference>
<evidence type="ECO:0000256" key="9">
    <source>
        <dbReference type="ARBA" id="ARBA00048270"/>
    </source>
</evidence>
<dbReference type="PRINTS" id="PR00987">
    <property type="entry name" value="TRNASYNTHGLU"/>
</dbReference>
<keyword evidence="3 10" id="KW-0436">Ligase</keyword>
<evidence type="ECO:0000256" key="3">
    <source>
        <dbReference type="ARBA" id="ARBA00022598"/>
    </source>
</evidence>